<accession>A0A9P8IK14</accession>
<gene>
    <name evidence="1" type="ORF">J7337_011265</name>
</gene>
<dbReference type="EMBL" id="JAHBCI010000009">
    <property type="protein sequence ID" value="KAG9496489.1"/>
    <property type="molecule type" value="Genomic_DNA"/>
</dbReference>
<dbReference type="AlphaFoldDB" id="A0A9P8IK14"/>
<comment type="caution">
    <text evidence="1">The sequence shown here is derived from an EMBL/GenBank/DDBJ whole genome shotgun (WGS) entry which is preliminary data.</text>
</comment>
<evidence type="ECO:0000313" key="1">
    <source>
        <dbReference type="EMBL" id="KAG9496489.1"/>
    </source>
</evidence>
<proteinExistence type="predicted"/>
<protein>
    <submittedName>
        <fullName evidence="1">Uncharacterized protein</fullName>
    </submittedName>
</protein>
<evidence type="ECO:0000313" key="2">
    <source>
        <dbReference type="Proteomes" id="UP000827133"/>
    </source>
</evidence>
<organism evidence="1 2">
    <name type="scientific">Fusarium musae</name>
    <dbReference type="NCBI Taxonomy" id="1042133"/>
    <lineage>
        <taxon>Eukaryota</taxon>
        <taxon>Fungi</taxon>
        <taxon>Dikarya</taxon>
        <taxon>Ascomycota</taxon>
        <taxon>Pezizomycotina</taxon>
        <taxon>Sordariomycetes</taxon>
        <taxon>Hypocreomycetidae</taxon>
        <taxon>Hypocreales</taxon>
        <taxon>Nectriaceae</taxon>
        <taxon>Fusarium</taxon>
    </lineage>
</organism>
<dbReference type="GeneID" id="68319121"/>
<dbReference type="Proteomes" id="UP000827133">
    <property type="component" value="Unassembled WGS sequence"/>
</dbReference>
<sequence length="111" mass="11596">MTDMSTDTDMTQVTKTSTAQVTDVVTQQVTTTITTTVDVTSAIDVTDIDTQDITVSVPTTVTVTVTGAAPTTSVGNEYHCAIPGYGTSAYFVNSGSYNDWGSSRSRIAGLV</sequence>
<reference evidence="1" key="1">
    <citation type="journal article" date="2021" name="Mol. Plant Microbe Interact.">
        <title>Telomere to telomere genome assembly of Fusarium musae F31, causal agent of crown rot disease of banana.</title>
        <authorList>
            <person name="Degradi L."/>
            <person name="Tava V."/>
            <person name="Kunova A."/>
            <person name="Cortesi P."/>
            <person name="Saracchi M."/>
            <person name="Pasquali M."/>
        </authorList>
    </citation>
    <scope>NUCLEOTIDE SEQUENCE</scope>
    <source>
        <strain evidence="1">F31</strain>
    </source>
</reference>
<name>A0A9P8IK14_9HYPO</name>
<dbReference type="RefSeq" id="XP_044675489.1">
    <property type="nucleotide sequence ID" value="XM_044828814.1"/>
</dbReference>
<dbReference type="KEGG" id="fmu:J7337_011265"/>
<keyword evidence="2" id="KW-1185">Reference proteome</keyword>